<name>A5AVC9_VITVI</name>
<reference evidence="4" key="1">
    <citation type="journal article" date="2007" name="PLoS ONE">
        <title>The first genome sequence of an elite grapevine cultivar (Pinot noir Vitis vinifera L.): coping with a highly heterozygous genome.</title>
        <authorList>
            <person name="Velasco R."/>
            <person name="Zharkikh A."/>
            <person name="Troggio M."/>
            <person name="Cartwright D.A."/>
            <person name="Cestaro A."/>
            <person name="Pruss D."/>
            <person name="Pindo M."/>
            <person name="FitzGerald L.M."/>
            <person name="Vezzulli S."/>
            <person name="Reid J."/>
            <person name="Malacarne G."/>
            <person name="Iliev D."/>
            <person name="Coppola G."/>
            <person name="Wardell B."/>
            <person name="Micheletti D."/>
            <person name="Macalma T."/>
            <person name="Facci M."/>
            <person name="Mitchell J.T."/>
            <person name="Perazzolli M."/>
            <person name="Eldredge G."/>
            <person name="Gatto P."/>
            <person name="Oyzerski R."/>
            <person name="Moretto M."/>
            <person name="Gutin N."/>
            <person name="Stefanini M."/>
            <person name="Chen Y."/>
            <person name="Segala C."/>
            <person name="Davenport C."/>
            <person name="Dematte L."/>
            <person name="Mraz A."/>
            <person name="Battilana J."/>
            <person name="Stormo K."/>
            <person name="Costa F."/>
            <person name="Tao Q."/>
            <person name="Si-Ammour A."/>
            <person name="Harkins T."/>
            <person name="Lackey A."/>
            <person name="Perbost C."/>
            <person name="Taillon B."/>
            <person name="Stella A."/>
            <person name="Solovyev V."/>
            <person name="Fawcett J.A."/>
            <person name="Sterck L."/>
            <person name="Vandepoele K."/>
            <person name="Grando S.M."/>
            <person name="Toppo S."/>
            <person name="Moser C."/>
            <person name="Lanchbury J."/>
            <person name="Bogden R."/>
            <person name="Skolnick M."/>
            <person name="Sgaramella V."/>
            <person name="Bhatnagar S.K."/>
            <person name="Fontana P."/>
            <person name="Gutin A."/>
            <person name="Van de Peer Y."/>
            <person name="Salamini F."/>
            <person name="Viola R."/>
        </authorList>
    </citation>
    <scope>NUCLEOTIDE SEQUENCE</scope>
</reference>
<dbReference type="FunFam" id="3.30.70.270:FF:000020">
    <property type="entry name" value="Transposon Tf2-6 polyprotein-like Protein"/>
    <property type="match status" value="1"/>
</dbReference>
<sequence length="451" mass="51992">MIDVVEGVEEEEYEESDREDVEQLLPSALPSCVIHQVLTGTKKKIQGGDYDWRRTNIFHTRMEHGGRALNIIIDNGSGMNAKQDDGIIPNEFMKMLEEFQEIMPDEMSKQLPPLREVQHAIDLIPGSSLLNLPHYRMSPTENEELNRQVQQLLDNGFIRESLSPCVVLVLLTPKKDNTWRMCIDSRAINKITVKYQFLIPRLEDMLDLLSGASIFTKIDLHSGYHQIQIRPGDEWKTAFKTKDGLFEWLVMPFRLTNAPSTFMHDHLNHVQQVLETLKREQIYVNHAKYSFMKKQVYFLGFIISDQGVEADPTKVQVIKSWPAPRNFFEVRNFHGLATFYRRFIRNFSTIMASITECLKSKKIVWTITTNNAFNEIKKKMGEAPVLKLPDFSKIFEVACDASHVGVGGVLSQEEHSIAFYSEKLNEPVDGIRRMIWNSMLWSKLLNIGVLT</sequence>
<keyword evidence="1" id="KW-0511">Multifunctional enzyme</keyword>
<dbReference type="InterPro" id="IPR000477">
    <property type="entry name" value="RT_dom"/>
</dbReference>
<dbReference type="InterPro" id="IPR043502">
    <property type="entry name" value="DNA/RNA_pol_sf"/>
</dbReference>
<dbReference type="PANTHER" id="PTHR37984">
    <property type="entry name" value="PROTEIN CBG26694"/>
    <property type="match status" value="1"/>
</dbReference>
<evidence type="ECO:0000256" key="1">
    <source>
        <dbReference type="ARBA" id="ARBA00023268"/>
    </source>
</evidence>
<dbReference type="Pfam" id="PF17919">
    <property type="entry name" value="RT_RNaseH_2"/>
    <property type="match status" value="1"/>
</dbReference>
<dbReference type="Gene3D" id="3.10.10.10">
    <property type="entry name" value="HIV Type 1 Reverse Transcriptase, subunit A, domain 1"/>
    <property type="match status" value="1"/>
</dbReference>
<dbReference type="InterPro" id="IPR050951">
    <property type="entry name" value="Retrovirus_Pol_polyprotein"/>
</dbReference>
<evidence type="ECO:0000259" key="2">
    <source>
        <dbReference type="Pfam" id="PF00078"/>
    </source>
</evidence>
<evidence type="ECO:0000313" key="4">
    <source>
        <dbReference type="EMBL" id="CAN60646.1"/>
    </source>
</evidence>
<evidence type="ECO:0000259" key="3">
    <source>
        <dbReference type="Pfam" id="PF17919"/>
    </source>
</evidence>
<dbReference type="SUPFAM" id="SSF56672">
    <property type="entry name" value="DNA/RNA polymerases"/>
    <property type="match status" value="1"/>
</dbReference>
<dbReference type="PANTHER" id="PTHR37984:SF5">
    <property type="entry name" value="PROTEIN NYNRIN-LIKE"/>
    <property type="match status" value="1"/>
</dbReference>
<proteinExistence type="predicted"/>
<dbReference type="InterPro" id="IPR043128">
    <property type="entry name" value="Rev_trsase/Diguanyl_cyclase"/>
</dbReference>
<gene>
    <name evidence="4" type="ORF">VITISV_013190</name>
</gene>
<dbReference type="InterPro" id="IPR041577">
    <property type="entry name" value="RT_RNaseH_2"/>
</dbReference>
<dbReference type="EMBL" id="AM436949">
    <property type="protein sequence ID" value="CAN60646.1"/>
    <property type="molecule type" value="Genomic_DNA"/>
</dbReference>
<dbReference type="Pfam" id="PF00078">
    <property type="entry name" value="RVT_1"/>
    <property type="match status" value="1"/>
</dbReference>
<protein>
    <recommendedName>
        <fullName evidence="5">Transposon Ty3-I Gag-Pol polyprotein</fullName>
    </recommendedName>
</protein>
<accession>A5AVC9</accession>
<dbReference type="CDD" id="cd01647">
    <property type="entry name" value="RT_LTR"/>
    <property type="match status" value="1"/>
</dbReference>
<organism evidence="4">
    <name type="scientific">Vitis vinifera</name>
    <name type="common">Grape</name>
    <dbReference type="NCBI Taxonomy" id="29760"/>
    <lineage>
        <taxon>Eukaryota</taxon>
        <taxon>Viridiplantae</taxon>
        <taxon>Streptophyta</taxon>
        <taxon>Embryophyta</taxon>
        <taxon>Tracheophyta</taxon>
        <taxon>Spermatophyta</taxon>
        <taxon>Magnoliopsida</taxon>
        <taxon>eudicotyledons</taxon>
        <taxon>Gunneridae</taxon>
        <taxon>Pentapetalae</taxon>
        <taxon>rosids</taxon>
        <taxon>Vitales</taxon>
        <taxon>Vitaceae</taxon>
        <taxon>Viteae</taxon>
        <taxon>Vitis</taxon>
    </lineage>
</organism>
<evidence type="ECO:0008006" key="5">
    <source>
        <dbReference type="Google" id="ProtNLM"/>
    </source>
</evidence>
<feature type="domain" description="Reverse transcriptase/retrotransposon-derived protein RNase H-like" evidence="3">
    <location>
        <begin position="365"/>
        <end position="426"/>
    </location>
</feature>
<dbReference type="AlphaFoldDB" id="A5AVC9"/>
<dbReference type="Gene3D" id="3.30.70.270">
    <property type="match status" value="3"/>
</dbReference>
<feature type="domain" description="Reverse transcriptase" evidence="2">
    <location>
        <begin position="173"/>
        <end position="263"/>
    </location>
</feature>
<dbReference type="GO" id="GO:0003824">
    <property type="term" value="F:catalytic activity"/>
    <property type="evidence" value="ECO:0007669"/>
    <property type="project" value="UniProtKB-KW"/>
</dbReference>